<accession>A0A1I4EV73</accession>
<feature type="transmembrane region" description="Helical" evidence="1">
    <location>
        <begin position="55"/>
        <end position="75"/>
    </location>
</feature>
<reference evidence="2 3" key="1">
    <citation type="submission" date="2016-10" db="EMBL/GenBank/DDBJ databases">
        <authorList>
            <person name="Varghese N."/>
            <person name="Submissions S."/>
        </authorList>
    </citation>
    <scope>NUCLEOTIDE SEQUENCE [LARGE SCALE GENOMIC DNA]</scope>
    <source>
        <strain evidence="2 3">DSM 21822</strain>
    </source>
</reference>
<keyword evidence="1" id="KW-1133">Transmembrane helix</keyword>
<evidence type="ECO:0000313" key="3">
    <source>
        <dbReference type="Proteomes" id="UP000323300"/>
    </source>
</evidence>
<keyword evidence="3" id="KW-1185">Reference proteome</keyword>
<dbReference type="AlphaFoldDB" id="A0A1I4EV73"/>
<dbReference type="EMBL" id="FOSL01000029">
    <property type="protein sequence ID" value="SFL08041.1"/>
    <property type="molecule type" value="Genomic_DNA"/>
</dbReference>
<keyword evidence="1" id="KW-0812">Transmembrane</keyword>
<evidence type="ECO:0000313" key="2">
    <source>
        <dbReference type="EMBL" id="SFL08041.1"/>
    </source>
</evidence>
<protein>
    <submittedName>
        <fullName evidence="2">Uncharacterized protein</fullName>
    </submittedName>
</protein>
<proteinExistence type="predicted"/>
<evidence type="ECO:0000256" key="1">
    <source>
        <dbReference type="SAM" id="Phobius"/>
    </source>
</evidence>
<name>A0A1I4EV73_9HYPH</name>
<dbReference type="Proteomes" id="UP000323300">
    <property type="component" value="Unassembled WGS sequence"/>
</dbReference>
<organism evidence="2 3">
    <name type="scientific">Neomesorhizobium albiziae</name>
    <dbReference type="NCBI Taxonomy" id="335020"/>
    <lineage>
        <taxon>Bacteria</taxon>
        <taxon>Pseudomonadati</taxon>
        <taxon>Pseudomonadota</taxon>
        <taxon>Alphaproteobacteria</taxon>
        <taxon>Hyphomicrobiales</taxon>
        <taxon>Phyllobacteriaceae</taxon>
        <taxon>Neomesorhizobium</taxon>
    </lineage>
</organism>
<sequence length="80" mass="8549">MLCQFWNTTSASGLAAEVPLLGGILFFASVIGAMAVSVVPDWFLQSFGLGVRMIALMFATLITGAVLMEFVYVALKTDVE</sequence>
<gene>
    <name evidence="2" type="ORF">SAMN04488498_12948</name>
</gene>
<keyword evidence="1" id="KW-0472">Membrane</keyword>
<feature type="transmembrane region" description="Helical" evidence="1">
    <location>
        <begin position="20"/>
        <end position="43"/>
    </location>
</feature>